<dbReference type="EMBL" id="AOIM01000034">
    <property type="protein sequence ID" value="ELY90638.1"/>
    <property type="molecule type" value="Genomic_DNA"/>
</dbReference>
<dbReference type="RefSeq" id="WP_006653445.1">
    <property type="nucleotide sequence ID" value="NZ_AOIM01000034.1"/>
</dbReference>
<accession>L9ZZS6</accession>
<evidence type="ECO:0000313" key="2">
    <source>
        <dbReference type="Proteomes" id="UP000011519"/>
    </source>
</evidence>
<dbReference type="AlphaFoldDB" id="L9ZZS6"/>
<proteinExistence type="predicted"/>
<protein>
    <submittedName>
        <fullName evidence="1">Uncharacterized protein</fullName>
    </submittedName>
</protein>
<name>L9ZZS6_9EURY</name>
<gene>
    <name evidence="1" type="ORF">C483_11276</name>
</gene>
<reference evidence="1 2" key="1">
    <citation type="journal article" date="2014" name="PLoS Genet.">
        <title>Phylogenetically driven sequencing of extremely halophilic archaea reveals strategies for static and dynamic osmo-response.</title>
        <authorList>
            <person name="Becker E.A."/>
            <person name="Seitzer P.M."/>
            <person name="Tritt A."/>
            <person name="Larsen D."/>
            <person name="Krusor M."/>
            <person name="Yao A.I."/>
            <person name="Wu D."/>
            <person name="Madern D."/>
            <person name="Eisen J.A."/>
            <person name="Darling A.E."/>
            <person name="Facciotti M.T."/>
        </authorList>
    </citation>
    <scope>NUCLEOTIDE SEQUENCE [LARGE SCALE GENOMIC DNA]</scope>
    <source>
        <strain evidence="1 2">JCM 10989</strain>
    </source>
</reference>
<dbReference type="PATRIC" id="fig|1227493.4.peg.2250"/>
<keyword evidence="2" id="KW-1185">Reference proteome</keyword>
<evidence type="ECO:0000313" key="1">
    <source>
        <dbReference type="EMBL" id="ELY90638.1"/>
    </source>
</evidence>
<organism evidence="1 2">
    <name type="scientific">Natrialba hulunbeirensis JCM 10989</name>
    <dbReference type="NCBI Taxonomy" id="1227493"/>
    <lineage>
        <taxon>Archaea</taxon>
        <taxon>Methanobacteriati</taxon>
        <taxon>Methanobacteriota</taxon>
        <taxon>Stenosarchaea group</taxon>
        <taxon>Halobacteria</taxon>
        <taxon>Halobacteriales</taxon>
        <taxon>Natrialbaceae</taxon>
        <taxon>Natrialba</taxon>
    </lineage>
</organism>
<sequence>MCHCFDEVDDLSETKREAIRAEHSIDELRTEYSADELEKLGVSA</sequence>
<dbReference type="Proteomes" id="UP000011519">
    <property type="component" value="Unassembled WGS sequence"/>
</dbReference>
<comment type="caution">
    <text evidence="1">The sequence shown here is derived from an EMBL/GenBank/DDBJ whole genome shotgun (WGS) entry which is preliminary data.</text>
</comment>